<evidence type="ECO:0000313" key="2">
    <source>
        <dbReference type="EMBL" id="KAG5629764.1"/>
    </source>
</evidence>
<organism evidence="2 3">
    <name type="scientific">Solanum commersonii</name>
    <name type="common">Commerson's wild potato</name>
    <name type="synonym">Commerson's nightshade</name>
    <dbReference type="NCBI Taxonomy" id="4109"/>
    <lineage>
        <taxon>Eukaryota</taxon>
        <taxon>Viridiplantae</taxon>
        <taxon>Streptophyta</taxon>
        <taxon>Embryophyta</taxon>
        <taxon>Tracheophyta</taxon>
        <taxon>Spermatophyta</taxon>
        <taxon>Magnoliopsida</taxon>
        <taxon>eudicotyledons</taxon>
        <taxon>Gunneridae</taxon>
        <taxon>Pentapetalae</taxon>
        <taxon>asterids</taxon>
        <taxon>lamiids</taxon>
        <taxon>Solanales</taxon>
        <taxon>Solanaceae</taxon>
        <taxon>Solanoideae</taxon>
        <taxon>Solaneae</taxon>
        <taxon>Solanum</taxon>
    </lineage>
</organism>
<dbReference type="PANTHER" id="PTHR43735:SF26">
    <property type="entry name" value="APOPTOSIS-INDUCING FACTOR HOMOLOG B-LIKE"/>
    <property type="match status" value="1"/>
</dbReference>
<name>A0A9J6AZA8_SOLCO</name>
<dbReference type="Proteomes" id="UP000824120">
    <property type="component" value="Chromosome 1"/>
</dbReference>
<dbReference type="Pfam" id="PF07992">
    <property type="entry name" value="Pyr_redox_2"/>
    <property type="match status" value="1"/>
</dbReference>
<dbReference type="Gene3D" id="3.50.50.60">
    <property type="entry name" value="FAD/NAD(P)-binding domain"/>
    <property type="match status" value="1"/>
</dbReference>
<reference evidence="2 3" key="1">
    <citation type="submission" date="2020-09" db="EMBL/GenBank/DDBJ databases">
        <title>De no assembly of potato wild relative species, Solanum commersonii.</title>
        <authorList>
            <person name="Cho K."/>
        </authorList>
    </citation>
    <scope>NUCLEOTIDE SEQUENCE [LARGE SCALE GENOMIC DNA]</scope>
    <source>
        <strain evidence="2">LZ3.2</strain>
        <tissue evidence="2">Leaf</tissue>
    </source>
</reference>
<dbReference type="GO" id="GO:0004174">
    <property type="term" value="F:electron-transferring-flavoprotein dehydrogenase activity"/>
    <property type="evidence" value="ECO:0007669"/>
    <property type="project" value="TreeGrafter"/>
</dbReference>
<dbReference type="GO" id="GO:0050660">
    <property type="term" value="F:flavin adenine dinucleotide binding"/>
    <property type="evidence" value="ECO:0007669"/>
    <property type="project" value="TreeGrafter"/>
</dbReference>
<dbReference type="InterPro" id="IPR023753">
    <property type="entry name" value="FAD/NAD-binding_dom"/>
</dbReference>
<feature type="non-terminal residue" evidence="2">
    <location>
        <position position="126"/>
    </location>
</feature>
<dbReference type="SUPFAM" id="SSF51905">
    <property type="entry name" value="FAD/NAD(P)-binding domain"/>
    <property type="match status" value="1"/>
</dbReference>
<comment type="caution">
    <text evidence="2">The sequence shown here is derived from an EMBL/GenBank/DDBJ whole genome shotgun (WGS) entry which is preliminary data.</text>
</comment>
<gene>
    <name evidence="2" type="ORF">H5410_001481</name>
</gene>
<dbReference type="GO" id="GO:0005737">
    <property type="term" value="C:cytoplasm"/>
    <property type="evidence" value="ECO:0007669"/>
    <property type="project" value="TreeGrafter"/>
</dbReference>
<evidence type="ECO:0000259" key="1">
    <source>
        <dbReference type="Pfam" id="PF07992"/>
    </source>
</evidence>
<evidence type="ECO:0000313" key="3">
    <source>
        <dbReference type="Proteomes" id="UP000824120"/>
    </source>
</evidence>
<dbReference type="PANTHER" id="PTHR43735">
    <property type="entry name" value="APOPTOSIS-INDUCING FACTOR 1"/>
    <property type="match status" value="1"/>
</dbReference>
<protein>
    <recommendedName>
        <fullName evidence="1">FAD/NAD(P)-binding domain-containing protein</fullName>
    </recommendedName>
</protein>
<keyword evidence="3" id="KW-1185">Reference proteome</keyword>
<feature type="domain" description="FAD/NAD(P)-binding" evidence="1">
    <location>
        <begin position="34"/>
        <end position="117"/>
    </location>
</feature>
<sequence>NEKIKAILIVGGGPTSIKLVAEITVDFPQKKSLEWLKNKNVELKLMQSVDMSNNTNNSGGNGETIRVDCHFLCTGKPPGSEWLRETYLKDQIDNFGRLKVDENLRIIFVVGDITDIKELKQGYSAQ</sequence>
<accession>A0A9J6AZA8</accession>
<dbReference type="AlphaFoldDB" id="A0A9J6AZA8"/>
<dbReference type="InterPro" id="IPR036188">
    <property type="entry name" value="FAD/NAD-bd_sf"/>
</dbReference>
<dbReference type="EMBL" id="JACXVP010000001">
    <property type="protein sequence ID" value="KAG5629764.1"/>
    <property type="molecule type" value="Genomic_DNA"/>
</dbReference>
<dbReference type="OrthoDB" id="202203at2759"/>
<proteinExistence type="predicted"/>